<dbReference type="PANTHER" id="PTHR12792">
    <property type="entry name" value="EXTRA SPINDLE POLES 1-RELATED"/>
    <property type="match status" value="1"/>
</dbReference>
<evidence type="ECO:0000256" key="6">
    <source>
        <dbReference type="SAM" id="MobiDB-lite"/>
    </source>
</evidence>
<evidence type="ECO:0000256" key="1">
    <source>
        <dbReference type="ARBA" id="ARBA00000451"/>
    </source>
</evidence>
<feature type="domain" description="Peptidase C50" evidence="7">
    <location>
        <begin position="1953"/>
        <end position="2048"/>
    </location>
</feature>
<evidence type="ECO:0000313" key="8">
    <source>
        <dbReference type="EMBL" id="KAF6230284.1"/>
    </source>
</evidence>
<dbReference type="Proteomes" id="UP000593566">
    <property type="component" value="Unassembled WGS sequence"/>
</dbReference>
<dbReference type="PANTHER" id="PTHR12792:SF0">
    <property type="entry name" value="SEPARIN"/>
    <property type="match status" value="1"/>
</dbReference>
<comment type="catalytic activity">
    <reaction evidence="1">
        <text>All bonds known to be hydrolyzed by this endopeptidase have arginine in P1 and an acidic residue in P4. P6 is often occupied by an acidic residue or by a hydroxy-amino-acid residue, the phosphorylation of which enhances cleavage.</text>
        <dbReference type="EC" id="3.4.22.49"/>
    </reaction>
</comment>
<feature type="region of interest" description="Disordered" evidence="6">
    <location>
        <begin position="1366"/>
        <end position="1405"/>
    </location>
</feature>
<dbReference type="EC" id="3.4.22.49" evidence="2"/>
<dbReference type="GO" id="GO:0072686">
    <property type="term" value="C:mitotic spindle"/>
    <property type="evidence" value="ECO:0007669"/>
    <property type="project" value="TreeGrafter"/>
</dbReference>
<dbReference type="InterPro" id="IPR005314">
    <property type="entry name" value="Peptidase_C50"/>
</dbReference>
<feature type="repeat" description="TPR" evidence="5">
    <location>
        <begin position="745"/>
        <end position="778"/>
    </location>
</feature>
<gene>
    <name evidence="8" type="ORF">HO133_004624</name>
</gene>
<feature type="compositionally biased region" description="Polar residues" evidence="6">
    <location>
        <begin position="1504"/>
        <end position="1520"/>
    </location>
</feature>
<accession>A0A8H6FKM9</accession>
<sequence length="2162" mass="238542">MTRKELPARAANIQRAVASTTACTSATVESLRSFLAPTLSPALQQKKPSANVPPPKGKGSLARPVKAAVARVGKRPAVTILEVPGEQSDQIQSQDKLVLATEVVNATLKSLTDAIKDPPARKVTQAKRKPLARSLSSSSFSNGLESRSQTPLQSLCVNRLANSPGKHNRSRRSSSTASMKQTMDGLRAQAECARVAFATLRSLQCQKESSTASPYLQLESGMSALIAKMLALGFDDIALRELRILKRRLEISKAASSDQGTAASAGLWKEEEKSDPKTETLPEMLRFRNTNARGQLLSLIVTTQLQVLKILRLRRDASATETAFQHLQFRVPHSPANLIQRQLESNVPGSEEKVAQQLESLAQALIALCPTISLEDDYKSLAPGSNVSPDITFQIQLLAFQVRSTWWKISGHQSDIAKEIVEPFCRCLAIFSGRSKLTKVEKYEIAKSALEVIKECVQRVKGFREEILFKTYQMLAESAQESSQYSQAVRWVRTARECASESALSRTQLCDTNCRLASLELRSLDSEPSDKLIAVLRDAARSLEGDLQGECADLDELLLAVASLRRSAFSFVQDSHKSSKAKAIRAHSALVNECSNIVLLCARFLVRYVGSGNIRGGHEKTTVRRDQRRRLAARFATPTIESVVAMARLSADSEAGIWKSLDIGLQDCSRLASSIADSNANEIRATGEDTRASSFFISISNAYWYRYLCMKRGATDAKSCKECLLVSIEFIRDRPLCEKLAGSLPLKLEKLGQLCEDMRDYKKAVDSYEEALHIELDSGLLRVAMEAAAIQSIPYVLELDSELLPLSRKLSAYPRAALKAIHQGSRQQSFYEADGLSASERGVLLEQQLVSLLTTLNVQGPLSTTYDALNDISTSLLSTYNQNKFPVRRLRVVVRLLRLLLTAPGALRNSLVDKLLEEPTEAATGAHFDMGLLRFLPHLTTCRCLLITLRRRVPNFGDLESVITSWSKLVQAIVDWDSLQTQVYDIADWLVQLEMLGEYLEMQGLDLYRVSALNIAVVIHQAALSVPCSALVSKLSELGLQHVRLGYNGLAGSVLHKAQRYLEASDFFGKVKLRWHLSYAEYALANGNLKTCKESLVRAQELLHGGTCTEKPERMRSKDWSDLSQLTADAYYVHSLLAAAEGQPSKALFFARLCVKNCHRSWAILERSQNRVDGAIRKGPIESENDPLVDGMSELSIAASTENTSTSHSMLSGVAFWTLVPRIVRGLNHLSLLFSYSGLYPEVRYYLQQGQKIATAVGAASLNSQTTALLGSYLIRSGGVDEGVLLVQQAENLVSGLPRDRHYASLQLFLASHHTKQGELRAGKSAIGVAESTIENLVAKSFVDSLIQSRSTATTLEIDMSALTLQGAKPARPPQRRQQQSISKKPQSKSVAQRDSSNSSPEEAPAVEVFALHRMRGEIIRARIYAKMSEGGLEAAASLLNERMAHTRDQQDLVLQALLASRVHFRQGLEHFVSDPVFCVIPESTISCPAIKSCNTDRQDKQNKSSSPPKSRSATFSKSATGKALARKIKPRSLSLAKDEAKFLRIAQDEISNVFRSATTSSSTATVHEISDVLGKILMVLSAVSSASSRASIPPGVLSYFLEVGRMLSMTRESLAIQVECKLPNGKDTFDWPNDNAFEGQERAQVHDIIELSTFQAEYIDIIPQDWRVVSMTLSQERDEILVSKLRSGQTPFILRLPLNRHNSLDQDEETFGYDQGKAELQDLISLANISAHSAQDLSRKGAKTEWWEGRATLDARLKDLLTNMETIWFGGFKAIFSQTAQNPALLSRFQQSLQNILDKHLPSRQRLGRGGQSNRVALDLRVLELFVGLGNPSDSNDLDEPLVDLLYFVVDILQFNGERNAYDEVDFDSIVIDITDALRHYHQAVENEQGSESEKHTILILDKHLHCFPWESLPCIKDHAVSRLPSLGCLRNRILQQKPNPTSSDGRIYASRKNGASVLNPGGDLTSTQGKFEEPLQELSGWECIVQREPTEAEMVTCLESNDIFLYFGHGSGGQYIRSRTIKKLDKCAVALLMGCSSGALTEAGEFEPYGTPMNYMHAGCPAMLATLWDVTDKDIDRFSHSVLEKWGLFEGRQPPLSSSPVKKGAKQKGKGRAKNAEKVGRDESKAVSLDQAVAQGRDSCILRYLNGAAPVVYGVPVYLC</sequence>
<feature type="region of interest" description="Disordered" evidence="6">
    <location>
        <begin position="1495"/>
        <end position="1523"/>
    </location>
</feature>
<name>A0A8H6FKM9_9LECA</name>
<evidence type="ECO:0000313" key="9">
    <source>
        <dbReference type="Proteomes" id="UP000593566"/>
    </source>
</evidence>
<evidence type="ECO:0000256" key="2">
    <source>
        <dbReference type="ARBA" id="ARBA00012489"/>
    </source>
</evidence>
<reference evidence="8 9" key="1">
    <citation type="journal article" date="2020" name="Genomics">
        <title>Complete, high-quality genomes from long-read metagenomic sequencing of two wolf lichen thalli reveals enigmatic genome architecture.</title>
        <authorList>
            <person name="McKenzie S.K."/>
            <person name="Walston R.F."/>
            <person name="Allen J.L."/>
        </authorList>
    </citation>
    <scope>NUCLEOTIDE SEQUENCE [LARGE SCALE GENOMIC DNA]</scope>
    <source>
        <strain evidence="8">WasteWater1</strain>
    </source>
</reference>
<dbReference type="GO" id="GO:0004197">
    <property type="term" value="F:cysteine-type endopeptidase activity"/>
    <property type="evidence" value="ECO:0007669"/>
    <property type="project" value="InterPro"/>
</dbReference>
<keyword evidence="4" id="KW-0159">Chromosome partition</keyword>
<feature type="compositionally biased region" description="Low complexity" evidence="6">
    <location>
        <begin position="132"/>
        <end position="147"/>
    </location>
</feature>
<feature type="compositionally biased region" description="Low complexity" evidence="6">
    <location>
        <begin position="1376"/>
        <end position="1390"/>
    </location>
</feature>
<dbReference type="PROSITE" id="PS51700">
    <property type="entry name" value="SEPARIN"/>
    <property type="match status" value="1"/>
</dbReference>
<dbReference type="GO" id="GO:0005634">
    <property type="term" value="C:nucleus"/>
    <property type="evidence" value="ECO:0007669"/>
    <property type="project" value="InterPro"/>
</dbReference>
<organism evidence="8 9">
    <name type="scientific">Letharia lupina</name>
    <dbReference type="NCBI Taxonomy" id="560253"/>
    <lineage>
        <taxon>Eukaryota</taxon>
        <taxon>Fungi</taxon>
        <taxon>Dikarya</taxon>
        <taxon>Ascomycota</taxon>
        <taxon>Pezizomycotina</taxon>
        <taxon>Lecanoromycetes</taxon>
        <taxon>OSLEUM clade</taxon>
        <taxon>Lecanoromycetidae</taxon>
        <taxon>Lecanorales</taxon>
        <taxon>Lecanorineae</taxon>
        <taxon>Parmeliaceae</taxon>
        <taxon>Letharia</taxon>
    </lineage>
</organism>
<dbReference type="InterPro" id="IPR019734">
    <property type="entry name" value="TPR_rpt"/>
</dbReference>
<evidence type="ECO:0000256" key="5">
    <source>
        <dbReference type="PROSITE-ProRule" id="PRU00339"/>
    </source>
</evidence>
<evidence type="ECO:0000256" key="4">
    <source>
        <dbReference type="ARBA" id="ARBA00022829"/>
    </source>
</evidence>
<dbReference type="RefSeq" id="XP_037157541.1">
    <property type="nucleotide sequence ID" value="XM_037295540.1"/>
</dbReference>
<protein>
    <recommendedName>
        <fullName evidence="2">separase</fullName>
        <ecNumber evidence="2">3.4.22.49</ecNumber>
    </recommendedName>
</protein>
<feature type="region of interest" description="Disordered" evidence="6">
    <location>
        <begin position="160"/>
        <end position="183"/>
    </location>
</feature>
<feature type="compositionally biased region" description="Polar residues" evidence="6">
    <location>
        <begin position="1391"/>
        <end position="1401"/>
    </location>
</feature>
<keyword evidence="5" id="KW-0802">TPR repeat</keyword>
<keyword evidence="9" id="KW-1185">Reference proteome</keyword>
<evidence type="ECO:0000256" key="3">
    <source>
        <dbReference type="ARBA" id="ARBA00022801"/>
    </source>
</evidence>
<dbReference type="GO" id="GO:0005737">
    <property type="term" value="C:cytoplasm"/>
    <property type="evidence" value="ECO:0007669"/>
    <property type="project" value="TreeGrafter"/>
</dbReference>
<proteinExistence type="predicted"/>
<dbReference type="InterPro" id="IPR030397">
    <property type="entry name" value="SEPARIN_core_dom"/>
</dbReference>
<dbReference type="GeneID" id="59333031"/>
<keyword evidence="3" id="KW-0378">Hydrolase</keyword>
<dbReference type="PROSITE" id="PS50005">
    <property type="entry name" value="TPR"/>
    <property type="match status" value="1"/>
</dbReference>
<dbReference type="Pfam" id="PF03568">
    <property type="entry name" value="Separin_C"/>
    <property type="match status" value="1"/>
</dbReference>
<feature type="region of interest" description="Disordered" evidence="6">
    <location>
        <begin position="119"/>
        <end position="147"/>
    </location>
</feature>
<feature type="compositionally biased region" description="Basic residues" evidence="6">
    <location>
        <begin position="2105"/>
        <end position="2115"/>
    </location>
</feature>
<comment type="caution">
    <text evidence="8">The sequence shown here is derived from an EMBL/GenBank/DDBJ whole genome shotgun (WGS) entry which is preliminary data.</text>
</comment>
<evidence type="ECO:0000259" key="7">
    <source>
        <dbReference type="PROSITE" id="PS51700"/>
    </source>
</evidence>
<dbReference type="GO" id="GO:0006508">
    <property type="term" value="P:proteolysis"/>
    <property type="evidence" value="ECO:0007669"/>
    <property type="project" value="InterPro"/>
</dbReference>
<feature type="region of interest" description="Disordered" evidence="6">
    <location>
        <begin position="2096"/>
        <end position="2124"/>
    </location>
</feature>
<dbReference type="GO" id="GO:0051307">
    <property type="term" value="P:meiotic chromosome separation"/>
    <property type="evidence" value="ECO:0007669"/>
    <property type="project" value="TreeGrafter"/>
</dbReference>
<dbReference type="EMBL" id="JACCJB010000002">
    <property type="protein sequence ID" value="KAF6230284.1"/>
    <property type="molecule type" value="Genomic_DNA"/>
</dbReference>
<feature type="region of interest" description="Disordered" evidence="6">
    <location>
        <begin position="42"/>
        <end position="62"/>
    </location>
</feature>
<dbReference type="GO" id="GO:0044732">
    <property type="term" value="C:mitotic spindle pole body"/>
    <property type="evidence" value="ECO:0007669"/>
    <property type="project" value="TreeGrafter"/>
</dbReference>